<reference evidence="9 10" key="1">
    <citation type="submission" date="2020-01" db="EMBL/GenBank/DDBJ databases">
        <title>Genomes assembled from Gulf of Kutch pelagic sediment metagenomes.</title>
        <authorList>
            <person name="Chandrashekar M."/>
            <person name="Mahajan M.S."/>
            <person name="Dave K.J."/>
            <person name="Vatsa P."/>
            <person name="Nathani N.M."/>
        </authorList>
    </citation>
    <scope>NUCLEOTIDE SEQUENCE [LARGE SCALE GENOMIC DNA]</scope>
    <source>
        <strain evidence="9">KS3-K002</strain>
    </source>
</reference>
<dbReference type="GO" id="GO:0016020">
    <property type="term" value="C:membrane"/>
    <property type="evidence" value="ECO:0007669"/>
    <property type="project" value="InterPro"/>
</dbReference>
<organism evidence="9 10">
    <name type="scientific">Candidatus Kutchimonas denitrificans</name>
    <dbReference type="NCBI Taxonomy" id="3056748"/>
    <lineage>
        <taxon>Bacteria</taxon>
        <taxon>Pseudomonadati</taxon>
        <taxon>Gemmatimonadota</taxon>
        <taxon>Gemmatimonadia</taxon>
        <taxon>Candidatus Palauibacterales</taxon>
        <taxon>Candidatus Palauibacteraceae</taxon>
        <taxon>Candidatus Kutchimonas</taxon>
    </lineage>
</organism>
<evidence type="ECO:0000256" key="1">
    <source>
        <dbReference type="ARBA" id="ARBA00022714"/>
    </source>
</evidence>
<evidence type="ECO:0000256" key="5">
    <source>
        <dbReference type="ARBA" id="ARBA00023157"/>
    </source>
</evidence>
<keyword evidence="1" id="KW-0001">2Fe-2S</keyword>
<dbReference type="GO" id="GO:0046872">
    <property type="term" value="F:metal ion binding"/>
    <property type="evidence" value="ECO:0007669"/>
    <property type="project" value="UniProtKB-KW"/>
</dbReference>
<dbReference type="Gene3D" id="2.102.10.10">
    <property type="entry name" value="Rieske [2Fe-2S] iron-sulphur domain"/>
    <property type="match status" value="1"/>
</dbReference>
<evidence type="ECO:0000256" key="4">
    <source>
        <dbReference type="ARBA" id="ARBA00023014"/>
    </source>
</evidence>
<dbReference type="EMBL" id="JAACAK010000113">
    <property type="protein sequence ID" value="NIR76107.1"/>
    <property type="molecule type" value="Genomic_DNA"/>
</dbReference>
<keyword evidence="7" id="KW-0812">Transmembrane</keyword>
<dbReference type="InterPro" id="IPR036922">
    <property type="entry name" value="Rieske_2Fe-2S_sf"/>
</dbReference>
<dbReference type="AlphaFoldDB" id="A0AAE4ZBB7"/>
<keyword evidence="5" id="KW-1015">Disulfide bond</keyword>
<dbReference type="GO" id="GO:0051537">
    <property type="term" value="F:2 iron, 2 sulfur cluster binding"/>
    <property type="evidence" value="ECO:0007669"/>
    <property type="project" value="UniProtKB-KW"/>
</dbReference>
<feature type="domain" description="Rieske" evidence="8">
    <location>
        <begin position="53"/>
        <end position="147"/>
    </location>
</feature>
<comment type="caution">
    <text evidence="9">The sequence shown here is derived from an EMBL/GenBank/DDBJ whole genome shotgun (WGS) entry which is preliminary data.</text>
</comment>
<dbReference type="InterPro" id="IPR014349">
    <property type="entry name" value="Rieske_Fe-S_prot"/>
</dbReference>
<proteinExistence type="predicted"/>
<dbReference type="CDD" id="cd03467">
    <property type="entry name" value="Rieske"/>
    <property type="match status" value="1"/>
</dbReference>
<keyword evidence="7" id="KW-1133">Transmembrane helix</keyword>
<dbReference type="PROSITE" id="PS51296">
    <property type="entry name" value="RIESKE"/>
    <property type="match status" value="1"/>
</dbReference>
<dbReference type="PANTHER" id="PTHR10134">
    <property type="entry name" value="CYTOCHROME B-C1 COMPLEX SUBUNIT RIESKE, MITOCHONDRIAL"/>
    <property type="match status" value="1"/>
</dbReference>
<keyword evidence="2" id="KW-0479">Metal-binding</keyword>
<keyword evidence="3" id="KW-0408">Iron</keyword>
<keyword evidence="4" id="KW-0411">Iron-sulfur</keyword>
<evidence type="ECO:0000313" key="10">
    <source>
        <dbReference type="Proteomes" id="UP000702544"/>
    </source>
</evidence>
<evidence type="ECO:0000313" key="9">
    <source>
        <dbReference type="EMBL" id="NIR76107.1"/>
    </source>
</evidence>
<sequence>MMERGGRNEQTRRGFVNWILGTGVGGLLLAVLYPVGRYLVPPAAGESAAASVTLDITPAEVTPNSGHIFKFGSRPAILIRTPSGELRAFSAACTHLGCIVQYREDIGHIWCACHNGHFDLNGRNIQGPPPRPLDSFVVNVRGDEIVVSKTS</sequence>
<evidence type="ECO:0000256" key="3">
    <source>
        <dbReference type="ARBA" id="ARBA00023004"/>
    </source>
</evidence>
<comment type="cofactor">
    <cofactor evidence="6">
        <name>[2Fe-2S] cluster</name>
        <dbReference type="ChEBI" id="CHEBI:190135"/>
    </cofactor>
</comment>
<evidence type="ECO:0000256" key="2">
    <source>
        <dbReference type="ARBA" id="ARBA00022723"/>
    </source>
</evidence>
<name>A0AAE4ZBB7_9BACT</name>
<dbReference type="Gene3D" id="1.20.5.700">
    <property type="entry name" value="Single helix bin"/>
    <property type="match status" value="1"/>
</dbReference>
<dbReference type="InterPro" id="IPR005805">
    <property type="entry name" value="Rieske_Fe-S_prot_C"/>
</dbReference>
<dbReference type="InterPro" id="IPR017941">
    <property type="entry name" value="Rieske_2Fe-2S"/>
</dbReference>
<protein>
    <submittedName>
        <fullName evidence="9">Rieske (2Fe-2S) protein</fullName>
    </submittedName>
</protein>
<evidence type="ECO:0000256" key="6">
    <source>
        <dbReference type="ARBA" id="ARBA00034078"/>
    </source>
</evidence>
<evidence type="ECO:0000256" key="7">
    <source>
        <dbReference type="SAM" id="Phobius"/>
    </source>
</evidence>
<dbReference type="Proteomes" id="UP000702544">
    <property type="component" value="Unassembled WGS sequence"/>
</dbReference>
<dbReference type="PRINTS" id="PR00162">
    <property type="entry name" value="RIESKE"/>
</dbReference>
<evidence type="ECO:0000259" key="8">
    <source>
        <dbReference type="PROSITE" id="PS51296"/>
    </source>
</evidence>
<keyword evidence="7" id="KW-0472">Membrane</keyword>
<accession>A0AAE4ZBB7</accession>
<dbReference type="SUPFAM" id="SSF50022">
    <property type="entry name" value="ISP domain"/>
    <property type="match status" value="1"/>
</dbReference>
<gene>
    <name evidence="9" type="ORF">GWO12_13510</name>
</gene>
<dbReference type="Pfam" id="PF00355">
    <property type="entry name" value="Rieske"/>
    <property type="match status" value="1"/>
</dbReference>
<feature type="transmembrane region" description="Helical" evidence="7">
    <location>
        <begin position="15"/>
        <end position="35"/>
    </location>
</feature>